<evidence type="ECO:0000256" key="1">
    <source>
        <dbReference type="SAM" id="SignalP"/>
    </source>
</evidence>
<evidence type="ECO:0008006" key="4">
    <source>
        <dbReference type="Google" id="ProtNLM"/>
    </source>
</evidence>
<organism evidence="2 3">
    <name type="scientific">Microvirga splendida</name>
    <dbReference type="NCBI Taxonomy" id="2795727"/>
    <lineage>
        <taxon>Bacteria</taxon>
        <taxon>Pseudomonadati</taxon>
        <taxon>Pseudomonadota</taxon>
        <taxon>Alphaproteobacteria</taxon>
        <taxon>Hyphomicrobiales</taxon>
        <taxon>Methylobacteriaceae</taxon>
        <taxon>Microvirga</taxon>
    </lineage>
</organism>
<accession>A0ABS0XY02</accession>
<gene>
    <name evidence="2" type="ORF">JAO75_05845</name>
</gene>
<evidence type="ECO:0000313" key="3">
    <source>
        <dbReference type="Proteomes" id="UP000620670"/>
    </source>
</evidence>
<feature type="chain" id="PRO_5047525396" description="Carboxypeptidase regulatory-like domain-containing protein" evidence="1">
    <location>
        <begin position="27"/>
        <end position="294"/>
    </location>
</feature>
<dbReference type="Proteomes" id="UP000620670">
    <property type="component" value="Unassembled WGS sequence"/>
</dbReference>
<sequence length="294" mass="31075">MMLLFVNPRSCIPGLLALLAACPVSAQSPAVPSMSQNLPPISIGQVTVNAGATFAGSNEPIRSGLVWRIYEDRGDASQPVIVARSTSPAPSFTLSPGNYIVHVAYGFASASKRISVQRGNLNERLVINAGALQLKGAVSGSPIPANRLAFSVYVPEAQNSEGRLVIADAKANEMIRLPEGTYHIVSTYGDANAIMRSDLKVESGRVTEATLNHRAAIVTMKLVASEGGEAFAGTAFSVLTPGGDVIREAIGAFPSVTLAEGEYILIARHEGKVYTREFKIESGLDRDIEVLAKP</sequence>
<name>A0ABS0XY02_9HYPH</name>
<keyword evidence="1" id="KW-0732">Signal</keyword>
<comment type="caution">
    <text evidence="2">The sequence shown here is derived from an EMBL/GenBank/DDBJ whole genome shotgun (WGS) entry which is preliminary data.</text>
</comment>
<protein>
    <recommendedName>
        <fullName evidence="4">Carboxypeptidase regulatory-like domain-containing protein</fullName>
    </recommendedName>
</protein>
<evidence type="ECO:0000313" key="2">
    <source>
        <dbReference type="EMBL" id="MBJ6124928.1"/>
    </source>
</evidence>
<feature type="signal peptide" evidence="1">
    <location>
        <begin position="1"/>
        <end position="26"/>
    </location>
</feature>
<reference evidence="3" key="1">
    <citation type="submission" date="2020-12" db="EMBL/GenBank/DDBJ databases">
        <title>Hymenobacter sp.</title>
        <authorList>
            <person name="Kim M.K."/>
        </authorList>
    </citation>
    <scope>NUCLEOTIDE SEQUENCE [LARGE SCALE GENOMIC DNA]</scope>
    <source>
        <strain evidence="3">BT325</strain>
    </source>
</reference>
<dbReference type="RefSeq" id="WP_199047480.1">
    <property type="nucleotide sequence ID" value="NZ_JAELXT010000004.1"/>
</dbReference>
<dbReference type="EMBL" id="JAELXT010000004">
    <property type="protein sequence ID" value="MBJ6124928.1"/>
    <property type="molecule type" value="Genomic_DNA"/>
</dbReference>
<proteinExistence type="predicted"/>
<keyword evidence="3" id="KW-1185">Reference proteome</keyword>